<feature type="region of interest" description="Disordered" evidence="9">
    <location>
        <begin position="169"/>
        <end position="207"/>
    </location>
</feature>
<dbReference type="Pfam" id="PF20663">
    <property type="entry name" value="COG4_N"/>
    <property type="match status" value="1"/>
</dbReference>
<comment type="similarity">
    <text evidence="2">Belongs to the COG4 family.</text>
</comment>
<evidence type="ECO:0000256" key="2">
    <source>
        <dbReference type="ARBA" id="ARBA00009215"/>
    </source>
</evidence>
<keyword evidence="7" id="KW-0472">Membrane</keyword>
<evidence type="ECO:0000313" key="11">
    <source>
        <dbReference type="EMBL" id="QDZ22070.1"/>
    </source>
</evidence>
<dbReference type="STRING" id="1764295.A0A5B8MRN3"/>
<keyword evidence="12" id="KW-1185">Reference proteome</keyword>
<dbReference type="SMART" id="SM00762">
    <property type="entry name" value="Cog4"/>
    <property type="match status" value="1"/>
</dbReference>
<evidence type="ECO:0000259" key="10">
    <source>
        <dbReference type="SMART" id="SM00762"/>
    </source>
</evidence>
<evidence type="ECO:0000256" key="8">
    <source>
        <dbReference type="ARBA" id="ARBA00031340"/>
    </source>
</evidence>
<keyword evidence="5" id="KW-0653">Protein transport</keyword>
<dbReference type="Proteomes" id="UP000316726">
    <property type="component" value="Chromosome 6"/>
</dbReference>
<dbReference type="Pfam" id="PF08318">
    <property type="entry name" value="COG4_m"/>
    <property type="match status" value="1"/>
</dbReference>
<comment type="subcellular location">
    <subcellularLocation>
        <location evidence="1">Golgi apparatus membrane</location>
        <topology evidence="1">Peripheral membrane protein</topology>
    </subcellularLocation>
</comment>
<evidence type="ECO:0000313" key="12">
    <source>
        <dbReference type="Proteomes" id="UP000316726"/>
    </source>
</evidence>
<dbReference type="AlphaFoldDB" id="A0A5B8MRN3"/>
<reference evidence="11 12" key="1">
    <citation type="submission" date="2018-07" db="EMBL/GenBank/DDBJ databases">
        <title>The complete nuclear genome of the prasinophyte Chloropicon primus (CCMP1205).</title>
        <authorList>
            <person name="Pombert J.-F."/>
            <person name="Otis C."/>
            <person name="Turmel M."/>
            <person name="Lemieux C."/>
        </authorList>
    </citation>
    <scope>NUCLEOTIDE SEQUENCE [LARGE SCALE GENOMIC DNA]</scope>
    <source>
        <strain evidence="11 12">CCMP1205</strain>
    </source>
</reference>
<evidence type="ECO:0000256" key="9">
    <source>
        <dbReference type="SAM" id="MobiDB-lite"/>
    </source>
</evidence>
<evidence type="ECO:0000256" key="4">
    <source>
        <dbReference type="ARBA" id="ARBA00022448"/>
    </source>
</evidence>
<dbReference type="InterPro" id="IPR013167">
    <property type="entry name" value="COG4_M"/>
</dbReference>
<dbReference type="GO" id="GO:0015031">
    <property type="term" value="P:protein transport"/>
    <property type="evidence" value="ECO:0007669"/>
    <property type="project" value="UniProtKB-KW"/>
</dbReference>
<dbReference type="Gene3D" id="1.10.287.1060">
    <property type="entry name" value="ESAT-6-like"/>
    <property type="match status" value="1"/>
</dbReference>
<dbReference type="EMBL" id="CP031039">
    <property type="protein sequence ID" value="QDZ22070.1"/>
    <property type="molecule type" value="Genomic_DNA"/>
</dbReference>
<gene>
    <name evidence="11" type="ORF">A3770_06p45880</name>
</gene>
<evidence type="ECO:0000256" key="6">
    <source>
        <dbReference type="ARBA" id="ARBA00023034"/>
    </source>
</evidence>
<proteinExistence type="inferred from homology"/>
<sequence length="780" mass="86428">MTAVTEGSGQGQGLNPVELLQQAERVSNVQEASALLSEAILCEKQVDNHLNDILSKRNTLERGLANLKDSLGLLDLMQKHAESIAGSTKQASSLAEDVSRRVRELDASQSRVSEAMRRLDCVVDAERAVEELKEALSEGEYDKAAERIQTFTQLYFAVGVKSGSAASTAGAQAESQGDQTPNGGLEGQRQGRSNKGSILSEGDESSSHVLRESAKVVKECAKNLREVVLEKFEKAAKERDHDQVKRFASILGPIGLVESGLQAFTKYLIGLISSRATSEYDNLLAEISIPKNLESERKADFNAALTGLYRDIAEAIEANTQLITEAYGQEGFVDVVLSLHQEAETRAVQILRKFVEYRQLARAIESKGEVGSSGGDNVTSFERTIDEVVMLCMRSEEYNNCIKMVLSTAAEQGVEKASSTINSLGGSPLNCVVRELNAYYTGLEDNYMERTIQMAIQMDECVDGALTSSLVEDAFFILQKCGRRGMATGNVQCVCSVLNNINNHLCNAFLSALRHDNSVYECLVGSPEEGLDLEAIDNTSNTAKAAQAVNNFDVSSEYIKKLKADLDMYTFEVFESTDSRNRVQSCLSDLLRTSQEFEKISASTIEYVALKLMPELRPSIDALSSLSFNLSDSEYAMYEAEDPWLSDFLSRMEEHLGWLRGLLTSQNYEALVHSVLGHTAKRIEALLLQKRFNQLGGLLLEKDVRNMVNYTSNMTQRTVRDKFARLTQMATLLNLESPQEVLDYWGDESMMWRLTPFEVKRALKLRVEFRAVEVDGLDLT</sequence>
<dbReference type="Gene3D" id="1.20.58.1970">
    <property type="match status" value="1"/>
</dbReference>
<dbReference type="OrthoDB" id="47059at2759"/>
<evidence type="ECO:0000256" key="1">
    <source>
        <dbReference type="ARBA" id="ARBA00004395"/>
    </source>
</evidence>
<evidence type="ECO:0000256" key="7">
    <source>
        <dbReference type="ARBA" id="ARBA00023136"/>
    </source>
</evidence>
<name>A0A5B8MRN3_9CHLO</name>
<dbReference type="GO" id="GO:0000139">
    <property type="term" value="C:Golgi membrane"/>
    <property type="evidence" value="ECO:0007669"/>
    <property type="project" value="UniProtKB-SubCell"/>
</dbReference>
<dbReference type="PANTHER" id="PTHR24016">
    <property type="entry name" value="CONSERVED OLIGOMERIC GOLGI COMPLEX SUBUNIT 4"/>
    <property type="match status" value="1"/>
</dbReference>
<dbReference type="InterPro" id="IPR048684">
    <property type="entry name" value="COG4_C"/>
</dbReference>
<keyword evidence="6" id="KW-0333">Golgi apparatus</keyword>
<dbReference type="InterPro" id="IPR048682">
    <property type="entry name" value="COG4"/>
</dbReference>
<dbReference type="Pfam" id="PF20662">
    <property type="entry name" value="COG4_C"/>
    <property type="match status" value="1"/>
</dbReference>
<dbReference type="InterPro" id="IPR048680">
    <property type="entry name" value="COG4_N"/>
</dbReference>
<evidence type="ECO:0000256" key="3">
    <source>
        <dbReference type="ARBA" id="ARBA00020975"/>
    </source>
</evidence>
<feature type="domain" description="COG4 transport protein middle alpha-helical bundle" evidence="10">
    <location>
        <begin position="217"/>
        <end position="518"/>
    </location>
</feature>
<organism evidence="11 12">
    <name type="scientific">Chloropicon primus</name>
    <dbReference type="NCBI Taxonomy" id="1764295"/>
    <lineage>
        <taxon>Eukaryota</taxon>
        <taxon>Viridiplantae</taxon>
        <taxon>Chlorophyta</taxon>
        <taxon>Chloropicophyceae</taxon>
        <taxon>Chloropicales</taxon>
        <taxon>Chloropicaceae</taxon>
        <taxon>Chloropicon</taxon>
    </lineage>
</organism>
<dbReference type="PANTHER" id="PTHR24016:SF0">
    <property type="entry name" value="CONSERVED OLIGOMERIC GOLGI COMPLEX SUBUNIT 4"/>
    <property type="match status" value="1"/>
</dbReference>
<evidence type="ECO:0000256" key="5">
    <source>
        <dbReference type="ARBA" id="ARBA00022927"/>
    </source>
</evidence>
<accession>A0A5B8MRN3</accession>
<protein>
    <recommendedName>
        <fullName evidence="3">Conserved oligomeric Golgi complex subunit 4</fullName>
    </recommendedName>
    <alternativeName>
        <fullName evidence="8">Component of oligomeric Golgi complex 4</fullName>
    </alternativeName>
</protein>
<keyword evidence="4" id="KW-0813">Transport</keyword>